<dbReference type="PRINTS" id="PR00320">
    <property type="entry name" value="GPROTEINBRPT"/>
</dbReference>
<feature type="region of interest" description="Disordered" evidence="4">
    <location>
        <begin position="595"/>
        <end position="641"/>
    </location>
</feature>
<dbReference type="PROSITE" id="PS50294">
    <property type="entry name" value="WD_REPEATS_REGION"/>
    <property type="match status" value="3"/>
</dbReference>
<dbReference type="InterPro" id="IPR018391">
    <property type="entry name" value="PQQ_b-propeller_rpt"/>
</dbReference>
<dbReference type="InterPro" id="IPR036322">
    <property type="entry name" value="WD40_repeat_dom_sf"/>
</dbReference>
<evidence type="ECO:0000313" key="6">
    <source>
        <dbReference type="WBParaSite" id="nRc.2.0.1.t03973-RA"/>
    </source>
</evidence>
<accession>A0A915HPU3</accession>
<feature type="repeat" description="WD" evidence="3">
    <location>
        <begin position="407"/>
        <end position="448"/>
    </location>
</feature>
<proteinExistence type="predicted"/>
<evidence type="ECO:0000256" key="4">
    <source>
        <dbReference type="SAM" id="MobiDB-lite"/>
    </source>
</evidence>
<evidence type="ECO:0000313" key="5">
    <source>
        <dbReference type="Proteomes" id="UP000887565"/>
    </source>
</evidence>
<evidence type="ECO:0000256" key="1">
    <source>
        <dbReference type="ARBA" id="ARBA00022574"/>
    </source>
</evidence>
<feature type="repeat" description="WD" evidence="3">
    <location>
        <begin position="365"/>
        <end position="406"/>
    </location>
</feature>
<dbReference type="Gene3D" id="2.130.10.10">
    <property type="entry name" value="YVTN repeat-like/Quinoprotein amine dehydrogenase"/>
    <property type="match status" value="3"/>
</dbReference>
<dbReference type="WBParaSite" id="nRc.2.0.1.t03973-RA">
    <property type="protein sequence ID" value="nRc.2.0.1.t03973-RA"/>
    <property type="gene ID" value="nRc.2.0.1.g03973"/>
</dbReference>
<dbReference type="Pfam" id="PF00400">
    <property type="entry name" value="WD40"/>
    <property type="match status" value="5"/>
</dbReference>
<reference evidence="6" key="1">
    <citation type="submission" date="2022-11" db="UniProtKB">
        <authorList>
            <consortium name="WormBaseParasite"/>
        </authorList>
    </citation>
    <scope>IDENTIFICATION</scope>
</reference>
<dbReference type="InterPro" id="IPR019775">
    <property type="entry name" value="WD40_repeat_CS"/>
</dbReference>
<keyword evidence="5" id="KW-1185">Reference proteome</keyword>
<keyword evidence="1 3" id="KW-0853">WD repeat</keyword>
<dbReference type="PROSITE" id="PS50082">
    <property type="entry name" value="WD_REPEATS_2"/>
    <property type="match status" value="3"/>
</dbReference>
<dbReference type="SUPFAM" id="SSF50978">
    <property type="entry name" value="WD40 repeat-like"/>
    <property type="match status" value="1"/>
</dbReference>
<feature type="compositionally biased region" description="Low complexity" evidence="4">
    <location>
        <begin position="595"/>
        <end position="627"/>
    </location>
</feature>
<dbReference type="InterPro" id="IPR015943">
    <property type="entry name" value="WD40/YVTN_repeat-like_dom_sf"/>
</dbReference>
<sequence>MLLIQSCLYWERAPNPVPGSSRLYSHSHSNSSFDFVVIIWHVASGDVVYKLGGMMAPVSSLCLTSNDTFLVIACADETLRVFSLCLAKELHELRGHQGNIVSLIIGPDDCQLFAGSADGSIYCYDLHTGQMVATQKCATTTIFSLKITNGNRFLLSTGGDSIQVWNIDRPIDSWKSENSPTITVCTMSKDCKYLAVGNSTGSVFLWDLESCRYLWAVSYEFKVKITCLSFDYGNDLIFSGSIDGLICIWSILGGRLKKSIRRVKSPNFLSRLVDNHHTAMIRNIQFFQNKPRVLSHDSTGIVKIWRPFPVDSDDDCKDAEEINVGGDLLQLANDRDLIVTTSYSSKELKMWNIGSDDTAAYVRAKFGHKDAITCLKMSSNGKFVLTGSKDNSIKLWEVSTGYLTQVFVGHETPVISCGMNDDNQVAVSGSVDGSVYSWDVETGSTMSTVNYHPKVEVNSVALFNDGLIVLSGYSNGWLHASTTETGQEIAGFNAHLPILEILNGREGSRIILRLSQGPRLAVVCLHNCPTLSEVFVDNNGVKRRRRSSRALSLTSAGSEGCASMNSVASTNITASINRCVSPLVTLKGIATAACPPSTATSSVVPPTYSSTTSSSSKFPLTPLSTTTMLDDEKRQQSLTTPSIEKSVVTSFADKRSESRSSKVFATIEHNRSSQSCLLEDQLFCGSSNSQKFTSGKSYNITDRPSSSNNQNISK</sequence>
<keyword evidence="2" id="KW-0677">Repeat</keyword>
<dbReference type="PANTHER" id="PTHR19848">
    <property type="entry name" value="WD40 REPEAT PROTEIN"/>
    <property type="match status" value="1"/>
</dbReference>
<dbReference type="AlphaFoldDB" id="A0A915HPU3"/>
<organism evidence="5 6">
    <name type="scientific">Romanomermis culicivorax</name>
    <name type="common">Nematode worm</name>
    <dbReference type="NCBI Taxonomy" id="13658"/>
    <lineage>
        <taxon>Eukaryota</taxon>
        <taxon>Metazoa</taxon>
        <taxon>Ecdysozoa</taxon>
        <taxon>Nematoda</taxon>
        <taxon>Enoplea</taxon>
        <taxon>Dorylaimia</taxon>
        <taxon>Mermithida</taxon>
        <taxon>Mermithoidea</taxon>
        <taxon>Mermithidae</taxon>
        <taxon>Romanomermis</taxon>
    </lineage>
</organism>
<feature type="repeat" description="WD" evidence="3">
    <location>
        <begin position="93"/>
        <end position="134"/>
    </location>
</feature>
<dbReference type="Proteomes" id="UP000887565">
    <property type="component" value="Unplaced"/>
</dbReference>
<evidence type="ECO:0000256" key="3">
    <source>
        <dbReference type="PROSITE-ProRule" id="PRU00221"/>
    </source>
</evidence>
<dbReference type="InterPro" id="IPR020472">
    <property type="entry name" value="WD40_PAC1"/>
</dbReference>
<feature type="region of interest" description="Disordered" evidence="4">
    <location>
        <begin position="690"/>
        <end position="714"/>
    </location>
</feature>
<dbReference type="PROSITE" id="PS00678">
    <property type="entry name" value="WD_REPEATS_1"/>
    <property type="match status" value="2"/>
</dbReference>
<evidence type="ECO:0000256" key="2">
    <source>
        <dbReference type="ARBA" id="ARBA00022737"/>
    </source>
</evidence>
<dbReference type="SMART" id="SM00320">
    <property type="entry name" value="WD40"/>
    <property type="match status" value="9"/>
</dbReference>
<name>A0A915HPU3_ROMCU</name>
<protein>
    <submittedName>
        <fullName evidence="6">Uncharacterized protein</fullName>
    </submittedName>
</protein>
<dbReference type="InterPro" id="IPR001680">
    <property type="entry name" value="WD40_rpt"/>
</dbReference>
<dbReference type="SMART" id="SM00564">
    <property type="entry name" value="PQQ"/>
    <property type="match status" value="3"/>
</dbReference>
<dbReference type="OMA" id="HEINANH"/>
<dbReference type="PANTHER" id="PTHR19848:SF8">
    <property type="entry name" value="F-BOX AND WD REPEAT DOMAIN CONTAINING 7"/>
    <property type="match status" value="1"/>
</dbReference>